<proteinExistence type="predicted"/>
<dbReference type="Proteomes" id="UP001438707">
    <property type="component" value="Unassembled WGS sequence"/>
</dbReference>
<dbReference type="EMBL" id="JALJOS010000019">
    <property type="protein sequence ID" value="KAK9827165.1"/>
    <property type="molecule type" value="Genomic_DNA"/>
</dbReference>
<evidence type="ECO:0000313" key="2">
    <source>
        <dbReference type="EMBL" id="KAK9827165.1"/>
    </source>
</evidence>
<dbReference type="AlphaFoldDB" id="A0AAW1R0Z1"/>
<keyword evidence="3" id="KW-1185">Reference proteome</keyword>
<sequence>MIATGKSSVLRLLAASGFSVAPEPVERWTPFLEDAYAHDRGHVALQCRIMLDTCVACPREDVVERCPFLQPITFIPAMRLHGRISEAEETVLQELNARLLTWRPHGLIILRSSLEEAKERIRKRARGCERGIDDAYLGILHGRYERAIQVFRGYAHIVDTTNVPVEDVFLRVKSLLQTMGVSPTGCKGAGG</sequence>
<evidence type="ECO:0000259" key="1">
    <source>
        <dbReference type="Pfam" id="PF01712"/>
    </source>
</evidence>
<reference evidence="2 3" key="1">
    <citation type="journal article" date="2024" name="Nat. Commun.">
        <title>Phylogenomics reveals the evolutionary origins of lichenization in chlorophyte algae.</title>
        <authorList>
            <person name="Puginier C."/>
            <person name="Libourel C."/>
            <person name="Otte J."/>
            <person name="Skaloud P."/>
            <person name="Haon M."/>
            <person name="Grisel S."/>
            <person name="Petersen M."/>
            <person name="Berrin J.G."/>
            <person name="Delaux P.M."/>
            <person name="Dal Grande F."/>
            <person name="Keller J."/>
        </authorList>
    </citation>
    <scope>NUCLEOTIDE SEQUENCE [LARGE SCALE GENOMIC DNA]</scope>
    <source>
        <strain evidence="2 3">SAG 2145</strain>
    </source>
</reference>
<evidence type="ECO:0000313" key="3">
    <source>
        <dbReference type="Proteomes" id="UP001438707"/>
    </source>
</evidence>
<dbReference type="PANTHER" id="PTHR10513">
    <property type="entry name" value="DEOXYNUCLEOSIDE KINASE"/>
    <property type="match status" value="1"/>
</dbReference>
<dbReference type="PANTHER" id="PTHR10513:SF35">
    <property type="entry name" value="DEOXYADENOSINE KINASE"/>
    <property type="match status" value="1"/>
</dbReference>
<dbReference type="GO" id="GO:0005739">
    <property type="term" value="C:mitochondrion"/>
    <property type="evidence" value="ECO:0007669"/>
    <property type="project" value="TreeGrafter"/>
</dbReference>
<name>A0AAW1R0Z1_9CHLO</name>
<accession>A0AAW1R0Z1</accession>
<comment type="caution">
    <text evidence="2">The sequence shown here is derived from an EMBL/GenBank/DDBJ whole genome shotgun (WGS) entry which is preliminary data.</text>
</comment>
<dbReference type="SUPFAM" id="SSF52540">
    <property type="entry name" value="P-loop containing nucleoside triphosphate hydrolases"/>
    <property type="match status" value="1"/>
</dbReference>
<protein>
    <recommendedName>
        <fullName evidence="1">Deoxynucleoside kinase domain-containing protein</fullName>
    </recommendedName>
</protein>
<organism evidence="2 3">
    <name type="scientific">Apatococcus lobatus</name>
    <dbReference type="NCBI Taxonomy" id="904363"/>
    <lineage>
        <taxon>Eukaryota</taxon>
        <taxon>Viridiplantae</taxon>
        <taxon>Chlorophyta</taxon>
        <taxon>core chlorophytes</taxon>
        <taxon>Trebouxiophyceae</taxon>
        <taxon>Chlorellales</taxon>
        <taxon>Chlorellaceae</taxon>
        <taxon>Apatococcus</taxon>
    </lineage>
</organism>
<dbReference type="GO" id="GO:0019136">
    <property type="term" value="F:deoxynucleoside kinase activity"/>
    <property type="evidence" value="ECO:0007669"/>
    <property type="project" value="TreeGrafter"/>
</dbReference>
<dbReference type="InterPro" id="IPR050566">
    <property type="entry name" value="Deoxyribonucleoside_kinase"/>
</dbReference>
<dbReference type="Gene3D" id="3.40.50.300">
    <property type="entry name" value="P-loop containing nucleotide triphosphate hydrolases"/>
    <property type="match status" value="1"/>
</dbReference>
<dbReference type="Pfam" id="PF01712">
    <property type="entry name" value="dNK"/>
    <property type="match status" value="1"/>
</dbReference>
<dbReference type="InterPro" id="IPR027417">
    <property type="entry name" value="P-loop_NTPase"/>
</dbReference>
<feature type="domain" description="Deoxynucleoside kinase" evidence="1">
    <location>
        <begin position="2"/>
        <end position="152"/>
    </location>
</feature>
<dbReference type="InterPro" id="IPR031314">
    <property type="entry name" value="DNK_dom"/>
</dbReference>
<gene>
    <name evidence="2" type="ORF">WJX74_008984</name>
</gene>